<evidence type="ECO:0000256" key="8">
    <source>
        <dbReference type="RuleBase" id="RU363041"/>
    </source>
</evidence>
<dbReference type="PANTHER" id="PTHR30269:SF37">
    <property type="entry name" value="MEMBRANE TRANSPORTER PROTEIN"/>
    <property type="match status" value="1"/>
</dbReference>
<evidence type="ECO:0000256" key="1">
    <source>
        <dbReference type="ARBA" id="ARBA00004651"/>
    </source>
</evidence>
<dbReference type="PANTHER" id="PTHR30269">
    <property type="entry name" value="TRANSMEMBRANE PROTEIN YFCA"/>
    <property type="match status" value="1"/>
</dbReference>
<dbReference type="InterPro" id="IPR052017">
    <property type="entry name" value="TSUP"/>
</dbReference>
<keyword evidence="10" id="KW-1185">Reference proteome</keyword>
<dbReference type="Proteomes" id="UP000596387">
    <property type="component" value="Chromosome"/>
</dbReference>
<dbReference type="InterPro" id="IPR002781">
    <property type="entry name" value="TM_pro_TauE-like"/>
</dbReference>
<feature type="transmembrane region" description="Helical" evidence="8">
    <location>
        <begin position="185"/>
        <end position="204"/>
    </location>
</feature>
<keyword evidence="4 8" id="KW-1003">Cell membrane</keyword>
<feature type="transmembrane region" description="Helical" evidence="8">
    <location>
        <begin position="146"/>
        <end position="165"/>
    </location>
</feature>
<dbReference type="EMBL" id="CP047166">
    <property type="protein sequence ID" value="QRF67623.1"/>
    <property type="molecule type" value="Genomic_DNA"/>
</dbReference>
<feature type="transmembrane region" description="Helical" evidence="8">
    <location>
        <begin position="49"/>
        <end position="73"/>
    </location>
</feature>
<comment type="similarity">
    <text evidence="2 8">Belongs to the 4-toluene sulfonate uptake permease (TSUP) (TC 2.A.102) family.</text>
</comment>
<protein>
    <recommendedName>
        <fullName evidence="8">Probable membrane transporter protein</fullName>
    </recommendedName>
</protein>
<evidence type="ECO:0000313" key="10">
    <source>
        <dbReference type="Proteomes" id="UP000596387"/>
    </source>
</evidence>
<evidence type="ECO:0000256" key="4">
    <source>
        <dbReference type="ARBA" id="ARBA00022475"/>
    </source>
</evidence>
<evidence type="ECO:0000256" key="2">
    <source>
        <dbReference type="ARBA" id="ARBA00009142"/>
    </source>
</evidence>
<evidence type="ECO:0000256" key="5">
    <source>
        <dbReference type="ARBA" id="ARBA00022692"/>
    </source>
</evidence>
<gene>
    <name evidence="9" type="ORF">GQA70_15680</name>
</gene>
<feature type="transmembrane region" description="Helical" evidence="8">
    <location>
        <begin position="93"/>
        <end position="110"/>
    </location>
</feature>
<proteinExistence type="inferred from homology"/>
<evidence type="ECO:0000256" key="7">
    <source>
        <dbReference type="ARBA" id="ARBA00023136"/>
    </source>
</evidence>
<name>A0ABX7FAP6_9RHOB</name>
<keyword evidence="3" id="KW-0813">Transport</keyword>
<comment type="subcellular location">
    <subcellularLocation>
        <location evidence="1 8">Cell membrane</location>
        <topology evidence="1 8">Multi-pass membrane protein</topology>
    </subcellularLocation>
</comment>
<feature type="transmembrane region" description="Helical" evidence="8">
    <location>
        <begin position="20"/>
        <end position="37"/>
    </location>
</feature>
<keyword evidence="6 8" id="KW-1133">Transmembrane helix</keyword>
<sequence length="266" mass="28247">MFALKPWQPRSLQEARVDLFSAAVLAATIPAVIFAGISKGGFGSGVAFASSSILAVLLPPAVAVGLMLPLLMLMDVQGLVAYWRQWDWTVSKVLLLGAVPGTILGALFWASADPDMIRLIIGAVALIFVAWQAAQQLGLIRLGARFGAKTGVASGVVLGFTSFVSHAGGPAAAVYMLGQELSKTAYQATTVLVFWAVNLFKSGFYLGMGIFTRETLLLDLVLIPFALAGTWAGIKLHHMVSERVFYGITYVALTLTGAKLVWDALT</sequence>
<evidence type="ECO:0000256" key="3">
    <source>
        <dbReference type="ARBA" id="ARBA00022448"/>
    </source>
</evidence>
<organism evidence="9 10">
    <name type="scientific">Ponticoccus alexandrii</name>
    <dbReference type="NCBI Taxonomy" id="1943633"/>
    <lineage>
        <taxon>Bacteria</taxon>
        <taxon>Pseudomonadati</taxon>
        <taxon>Pseudomonadota</taxon>
        <taxon>Alphaproteobacteria</taxon>
        <taxon>Rhodobacterales</taxon>
        <taxon>Roseobacteraceae</taxon>
        <taxon>Ponticoccus</taxon>
    </lineage>
</organism>
<feature type="transmembrane region" description="Helical" evidence="8">
    <location>
        <begin position="216"/>
        <end position="238"/>
    </location>
</feature>
<keyword evidence="5 8" id="KW-0812">Transmembrane</keyword>
<accession>A0ABX7FAP6</accession>
<feature type="transmembrane region" description="Helical" evidence="8">
    <location>
        <begin position="244"/>
        <end position="262"/>
    </location>
</feature>
<reference evidence="9 10" key="1">
    <citation type="submission" date="2019-12" db="EMBL/GenBank/DDBJ databases">
        <title>Complete Genome Sequence of a Quorum-Sensing Bacterium,Rhodobacteraceae bacterium C31, Isolated from a marine microalgae symbiotic bacteria.</title>
        <authorList>
            <person name="Zhang Y."/>
        </authorList>
    </citation>
    <scope>NUCLEOTIDE SEQUENCE [LARGE SCALE GENOMIC DNA]</scope>
    <source>
        <strain evidence="9 10">C31</strain>
    </source>
</reference>
<keyword evidence="7 8" id="KW-0472">Membrane</keyword>
<feature type="transmembrane region" description="Helical" evidence="8">
    <location>
        <begin position="116"/>
        <end position="134"/>
    </location>
</feature>
<evidence type="ECO:0000313" key="9">
    <source>
        <dbReference type="EMBL" id="QRF67623.1"/>
    </source>
</evidence>
<dbReference type="Pfam" id="PF01925">
    <property type="entry name" value="TauE"/>
    <property type="match status" value="1"/>
</dbReference>
<evidence type="ECO:0000256" key="6">
    <source>
        <dbReference type="ARBA" id="ARBA00022989"/>
    </source>
</evidence>